<comment type="caution">
    <text evidence="2">The sequence shown here is derived from an EMBL/GenBank/DDBJ whole genome shotgun (WGS) entry which is preliminary data.</text>
</comment>
<feature type="domain" description="DUF7730" evidence="1">
    <location>
        <begin position="30"/>
        <end position="126"/>
    </location>
</feature>
<proteinExistence type="predicted"/>
<dbReference type="Pfam" id="PF24864">
    <property type="entry name" value="DUF7730"/>
    <property type="match status" value="1"/>
</dbReference>
<reference evidence="2" key="1">
    <citation type="journal article" date="2021" name="Nat. Commun.">
        <title>Genetic determinants of endophytism in the Arabidopsis root mycobiome.</title>
        <authorList>
            <person name="Mesny F."/>
            <person name="Miyauchi S."/>
            <person name="Thiergart T."/>
            <person name="Pickel B."/>
            <person name="Atanasova L."/>
            <person name="Karlsson M."/>
            <person name="Huettel B."/>
            <person name="Barry K.W."/>
            <person name="Haridas S."/>
            <person name="Chen C."/>
            <person name="Bauer D."/>
            <person name="Andreopoulos W."/>
            <person name="Pangilinan J."/>
            <person name="LaButti K."/>
            <person name="Riley R."/>
            <person name="Lipzen A."/>
            <person name="Clum A."/>
            <person name="Drula E."/>
            <person name="Henrissat B."/>
            <person name="Kohler A."/>
            <person name="Grigoriev I.V."/>
            <person name="Martin F.M."/>
            <person name="Hacquard S."/>
        </authorList>
    </citation>
    <scope>NUCLEOTIDE SEQUENCE</scope>
    <source>
        <strain evidence="2">MPI-CAGE-CH-0230</strain>
    </source>
</reference>
<dbReference type="AlphaFoldDB" id="A0A9P9BIJ4"/>
<protein>
    <recommendedName>
        <fullName evidence="1">DUF7730 domain-containing protein</fullName>
    </recommendedName>
</protein>
<keyword evidence="3" id="KW-1185">Reference proteome</keyword>
<evidence type="ECO:0000313" key="2">
    <source>
        <dbReference type="EMBL" id="KAH7014415.1"/>
    </source>
</evidence>
<sequence>MPVPAYSTRGSPKLEQSQRTYQDQNSYALQPASFSFLRLPPEIRCMIYDIYAHIWIQRGVLPLKVVARKHNHHRKQRQAPRCSSGSDRPYIPSSQCRNLPTPPLALTCHTIYKEVLPFLRQTISVHINDWIHPYLESREDIDVASALVRTAMPTYLQCDGSVKSVRMTWHMREIRRSCSRDQRCSPACLLLAWPLIRDGNPGYRAAFSMLGELEVMQIVLQTSDYGSFLPRRDHEMALYFAQPGLLGFLEDVVPLCPSLNALEFVGVFEKEWLDRIEEKIAAPRGVKVRRGSEELTKKWLKPYYAQTLELCE</sequence>
<dbReference type="GeneID" id="70191147"/>
<organism evidence="2 3">
    <name type="scientific">Microdochium trichocladiopsis</name>
    <dbReference type="NCBI Taxonomy" id="1682393"/>
    <lineage>
        <taxon>Eukaryota</taxon>
        <taxon>Fungi</taxon>
        <taxon>Dikarya</taxon>
        <taxon>Ascomycota</taxon>
        <taxon>Pezizomycotina</taxon>
        <taxon>Sordariomycetes</taxon>
        <taxon>Xylariomycetidae</taxon>
        <taxon>Xylariales</taxon>
        <taxon>Microdochiaceae</taxon>
        <taxon>Microdochium</taxon>
    </lineage>
</organism>
<dbReference type="InterPro" id="IPR056632">
    <property type="entry name" value="DUF7730"/>
</dbReference>
<dbReference type="Proteomes" id="UP000756346">
    <property type="component" value="Unassembled WGS sequence"/>
</dbReference>
<gene>
    <name evidence="2" type="ORF">B0I36DRAFT_398026</name>
</gene>
<name>A0A9P9BIJ4_9PEZI</name>
<dbReference type="RefSeq" id="XP_046005382.1">
    <property type="nucleotide sequence ID" value="XM_046161601.1"/>
</dbReference>
<dbReference type="EMBL" id="JAGTJQ010000013">
    <property type="protein sequence ID" value="KAH7014415.1"/>
    <property type="molecule type" value="Genomic_DNA"/>
</dbReference>
<accession>A0A9P9BIJ4</accession>
<evidence type="ECO:0000259" key="1">
    <source>
        <dbReference type="Pfam" id="PF24864"/>
    </source>
</evidence>
<evidence type="ECO:0000313" key="3">
    <source>
        <dbReference type="Proteomes" id="UP000756346"/>
    </source>
</evidence>